<keyword evidence="3" id="KW-0378">Hydrolase</keyword>
<dbReference type="EMBL" id="WIRE01000001">
    <property type="protein sequence ID" value="MQX53921.1"/>
    <property type="molecule type" value="Genomic_DNA"/>
</dbReference>
<feature type="region of interest" description="Disordered" evidence="4">
    <location>
        <begin position="156"/>
        <end position="185"/>
    </location>
</feature>
<dbReference type="RefSeq" id="WP_153501260.1">
    <property type="nucleotide sequence ID" value="NZ_WIRE01000001.1"/>
</dbReference>
<dbReference type="GO" id="GO:0008233">
    <property type="term" value="F:peptidase activity"/>
    <property type="evidence" value="ECO:0007669"/>
    <property type="project" value="UniProtKB-KW"/>
</dbReference>
<reference evidence="6 7" key="1">
    <citation type="submission" date="2019-10" db="EMBL/GenBank/DDBJ databases">
        <title>Alcanivorax sp.PA15-N-34 draft genome sequence.</title>
        <authorList>
            <person name="Liao X."/>
            <person name="Shao Z."/>
        </authorList>
    </citation>
    <scope>NUCLEOTIDE SEQUENCE [LARGE SCALE GENOMIC DNA]</scope>
    <source>
        <strain evidence="6 7">PA15-N-34</strain>
    </source>
</reference>
<evidence type="ECO:0000313" key="7">
    <source>
        <dbReference type="Proteomes" id="UP000469421"/>
    </source>
</evidence>
<evidence type="ECO:0000259" key="5">
    <source>
        <dbReference type="Pfam" id="PF04586"/>
    </source>
</evidence>
<comment type="caution">
    <text evidence="6">The sequence shown here is derived from an EMBL/GenBank/DDBJ whole genome shotgun (WGS) entry which is preliminary data.</text>
</comment>
<evidence type="ECO:0000256" key="3">
    <source>
        <dbReference type="ARBA" id="ARBA00022801"/>
    </source>
</evidence>
<name>A0A6N7M095_9GAMM</name>
<dbReference type="Proteomes" id="UP000469421">
    <property type="component" value="Unassembled WGS sequence"/>
</dbReference>
<organism evidence="6 7">
    <name type="scientific">Alcanivorax sediminis</name>
    <dbReference type="NCBI Taxonomy" id="2663008"/>
    <lineage>
        <taxon>Bacteria</taxon>
        <taxon>Pseudomonadati</taxon>
        <taxon>Pseudomonadota</taxon>
        <taxon>Gammaproteobacteria</taxon>
        <taxon>Oceanospirillales</taxon>
        <taxon>Alcanivoracaceae</taxon>
        <taxon>Alcanivorax</taxon>
    </lineage>
</organism>
<dbReference type="GO" id="GO:0006508">
    <property type="term" value="P:proteolysis"/>
    <property type="evidence" value="ECO:0007669"/>
    <property type="project" value="UniProtKB-KW"/>
</dbReference>
<dbReference type="SUPFAM" id="SSF50789">
    <property type="entry name" value="Herpes virus serine proteinase, assemblin"/>
    <property type="match status" value="1"/>
</dbReference>
<evidence type="ECO:0000256" key="1">
    <source>
        <dbReference type="ARBA" id="ARBA00022612"/>
    </source>
</evidence>
<feature type="compositionally biased region" description="Basic and acidic residues" evidence="4">
    <location>
        <begin position="156"/>
        <end position="176"/>
    </location>
</feature>
<gene>
    <name evidence="6" type="ORF">GFN93_11720</name>
</gene>
<accession>A0A6N7M095</accession>
<keyword evidence="7" id="KW-1185">Reference proteome</keyword>
<feature type="domain" description="Prohead serine protease" evidence="5">
    <location>
        <begin position="47"/>
        <end position="154"/>
    </location>
</feature>
<keyword evidence="2" id="KW-0645">Protease</keyword>
<evidence type="ECO:0000256" key="4">
    <source>
        <dbReference type="SAM" id="MobiDB-lite"/>
    </source>
</evidence>
<proteinExistence type="predicted"/>
<sequence>MERAYSILTRTAVDEERRVIRGMATTPAPDRHGDIVEPSGAVFRNPTPLLWQHKHDAPVGSVTFSRPTEAGIPFVATLPSIKESGSLQARVDEAWQSIREKLVTAVSIGFIPDPDYTESRPGGGWRFNRYEIIELSLVTVPANADAIFEAVKSMDADNRERKATQRTVSPREQRRLERMKRRGGI</sequence>
<evidence type="ECO:0000256" key="2">
    <source>
        <dbReference type="ARBA" id="ARBA00022670"/>
    </source>
</evidence>
<evidence type="ECO:0000313" key="6">
    <source>
        <dbReference type="EMBL" id="MQX53921.1"/>
    </source>
</evidence>
<dbReference type="Pfam" id="PF04586">
    <property type="entry name" value="Peptidase_S78"/>
    <property type="match status" value="1"/>
</dbReference>
<protein>
    <submittedName>
        <fullName evidence="6">Peptidase U35</fullName>
    </submittedName>
</protein>
<dbReference type="AlphaFoldDB" id="A0A6N7M095"/>
<keyword evidence="1" id="KW-1188">Viral release from host cell</keyword>
<dbReference type="InterPro" id="IPR054613">
    <property type="entry name" value="Peptidase_S78_dom"/>
</dbReference>